<evidence type="ECO:0000256" key="1">
    <source>
        <dbReference type="SAM" id="MobiDB-lite"/>
    </source>
</evidence>
<gene>
    <name evidence="2" type="ORF">HLH33_11170</name>
</gene>
<organism evidence="2 3">
    <name type="scientific">Gluconacetobacter diazotrophicus</name>
    <name type="common">Acetobacter diazotrophicus</name>
    <dbReference type="NCBI Taxonomy" id="33996"/>
    <lineage>
        <taxon>Bacteria</taxon>
        <taxon>Pseudomonadati</taxon>
        <taxon>Pseudomonadota</taxon>
        <taxon>Alphaproteobacteria</taxon>
        <taxon>Acetobacterales</taxon>
        <taxon>Acetobacteraceae</taxon>
        <taxon>Gluconacetobacter</taxon>
    </lineage>
</organism>
<proteinExistence type="predicted"/>
<evidence type="ECO:0000313" key="3">
    <source>
        <dbReference type="Proteomes" id="UP000550787"/>
    </source>
</evidence>
<reference evidence="2 3" key="1">
    <citation type="submission" date="2020-04" db="EMBL/GenBank/DDBJ databases">
        <title>Description of novel Gluconacetobacter.</title>
        <authorList>
            <person name="Sombolestani A."/>
        </authorList>
    </citation>
    <scope>NUCLEOTIDE SEQUENCE [LARGE SCALE GENOMIC DNA]</scope>
    <source>
        <strain evidence="2 3">LMG 7603</strain>
    </source>
</reference>
<feature type="region of interest" description="Disordered" evidence="1">
    <location>
        <begin position="1"/>
        <end position="34"/>
    </location>
</feature>
<name>A0A7W4I5Y3_GLUDI</name>
<sequence>MCLRGHADPRYKPSIGHRHRPSSERPPPGDVYANAGAMSVQPLSLIPAQAVPSATAVLYTSPVGVISRIDSLSVCNVGAVPAQVTINLVPSGAAAGSGNVTTSGQTILPGQTWNSPNEIGKVLGAGDAIAVLSSVANALTIVAGGLQVTAS</sequence>
<dbReference type="EMBL" id="JABEQG010000019">
    <property type="protein sequence ID" value="MBB2156863.1"/>
    <property type="molecule type" value="Genomic_DNA"/>
</dbReference>
<dbReference type="AlphaFoldDB" id="A0A7W4I5Y3"/>
<dbReference type="Proteomes" id="UP000550787">
    <property type="component" value="Unassembled WGS sequence"/>
</dbReference>
<protein>
    <submittedName>
        <fullName evidence="2">Uncharacterized protein</fullName>
    </submittedName>
</protein>
<comment type="caution">
    <text evidence="2">The sequence shown here is derived from an EMBL/GenBank/DDBJ whole genome shotgun (WGS) entry which is preliminary data.</text>
</comment>
<evidence type="ECO:0000313" key="2">
    <source>
        <dbReference type="EMBL" id="MBB2156863.1"/>
    </source>
</evidence>
<accession>A0A7W4I5Y3</accession>
<feature type="compositionally biased region" description="Basic and acidic residues" evidence="1">
    <location>
        <begin position="1"/>
        <end position="11"/>
    </location>
</feature>